<evidence type="ECO:0000313" key="4">
    <source>
        <dbReference type="Proteomes" id="UP001176961"/>
    </source>
</evidence>
<feature type="compositionally biased region" description="Basic and acidic residues" evidence="1">
    <location>
        <begin position="508"/>
        <end position="517"/>
    </location>
</feature>
<keyword evidence="2" id="KW-0472">Membrane</keyword>
<accession>A0AA36M3X9</accession>
<keyword evidence="2" id="KW-0812">Transmembrane</keyword>
<feature type="compositionally biased region" description="Basic and acidic residues" evidence="1">
    <location>
        <begin position="641"/>
        <end position="657"/>
    </location>
</feature>
<evidence type="ECO:0000256" key="1">
    <source>
        <dbReference type="SAM" id="MobiDB-lite"/>
    </source>
</evidence>
<reference evidence="3" key="1">
    <citation type="submission" date="2023-07" db="EMBL/GenBank/DDBJ databases">
        <authorList>
            <consortium name="CYATHOMIX"/>
        </authorList>
    </citation>
    <scope>NUCLEOTIDE SEQUENCE</scope>
    <source>
        <strain evidence="3">N/A</strain>
    </source>
</reference>
<dbReference type="AlphaFoldDB" id="A0AA36M3X9"/>
<feature type="compositionally biased region" description="Acidic residues" evidence="1">
    <location>
        <begin position="518"/>
        <end position="527"/>
    </location>
</feature>
<feature type="compositionally biased region" description="Basic and acidic residues" evidence="1">
    <location>
        <begin position="588"/>
        <end position="609"/>
    </location>
</feature>
<keyword evidence="4" id="KW-1185">Reference proteome</keyword>
<dbReference type="Proteomes" id="UP001176961">
    <property type="component" value="Unassembled WGS sequence"/>
</dbReference>
<feature type="compositionally biased region" description="Polar residues" evidence="1">
    <location>
        <begin position="578"/>
        <end position="587"/>
    </location>
</feature>
<feature type="compositionally biased region" description="Polar residues" evidence="1">
    <location>
        <begin position="471"/>
        <end position="488"/>
    </location>
</feature>
<gene>
    <name evidence="3" type="ORF">CYNAS_LOCUS9361</name>
</gene>
<evidence type="ECO:0000313" key="3">
    <source>
        <dbReference type="EMBL" id="CAJ0597378.1"/>
    </source>
</evidence>
<comment type="caution">
    <text evidence="3">The sequence shown here is derived from an EMBL/GenBank/DDBJ whole genome shotgun (WGS) entry which is preliminary data.</text>
</comment>
<protein>
    <submittedName>
        <fullName evidence="3">Uncharacterized protein</fullName>
    </submittedName>
</protein>
<feature type="transmembrane region" description="Helical" evidence="2">
    <location>
        <begin position="207"/>
        <end position="228"/>
    </location>
</feature>
<keyword evidence="2" id="KW-1133">Transmembrane helix</keyword>
<sequence length="665" mass="74870">MPNGDCFAQDIDTTVLQAPKPSSMMKAVYDGTSYLMRKMVGSVPDETIQASVTSSSYTKGLWPPMNSYFPKYSLSPLQTLQQDAASLKQGDSYYFWVYDSANRTFIAVYQAHTAMVKTGEFLSEVPVFMTNATNQLQTELADVFIFMDYARRVGDMLGYTHILPLALVCFSIFGLAIIASWTFLFYNKRYHYNAICVRGVMFTAATSVGYLAMVVGSLICIMAADIFYKCKNGYTFFESLNGALIMAEDEFRERYSILDQYDIARHIQNYHVDLKKLEKVDKLSVLLENLIRQANESVTIALTQRRARRKLSQINETLYKTSSHLLNFRRMQKQVLQKMNLMLLPTSRHKLTMSLRRHQKHLHNHAVMAISNLFTVLVDFTPRCGSLMRIWDGLGTFVCNGIAAPAQGLWVATTIYHAFFNTARFWKDAMHDEYAKRRLEKVKYVQKALKLERLSHSSSSSETTKRADSYSKPTSRPSTSVTTKSASRSPKGHYDAATVEAKQSLIPKSKDKSREKEDIEEGKEDNEEGKKATANPLSTNSKERTINASAPAKSSEEPTQSKEMPTNAAVRVSAENAAKSQSSNSQTDLRKSKEEVRSRESIEQPEKKKTLNSSKKSLQTGIPAFEKVAVRTSKEQVSSKNSKERVGSESKSKEFLDQGKAGNGI</sequence>
<dbReference type="EMBL" id="CATQJL010000223">
    <property type="protein sequence ID" value="CAJ0597378.1"/>
    <property type="molecule type" value="Genomic_DNA"/>
</dbReference>
<proteinExistence type="predicted"/>
<name>A0AA36M3X9_CYLNA</name>
<feature type="transmembrane region" description="Helical" evidence="2">
    <location>
        <begin position="162"/>
        <end position="186"/>
    </location>
</feature>
<feature type="region of interest" description="Disordered" evidence="1">
    <location>
        <begin position="455"/>
        <end position="665"/>
    </location>
</feature>
<organism evidence="3 4">
    <name type="scientific">Cylicocyclus nassatus</name>
    <name type="common">Nematode worm</name>
    <dbReference type="NCBI Taxonomy" id="53992"/>
    <lineage>
        <taxon>Eukaryota</taxon>
        <taxon>Metazoa</taxon>
        <taxon>Ecdysozoa</taxon>
        <taxon>Nematoda</taxon>
        <taxon>Chromadorea</taxon>
        <taxon>Rhabditida</taxon>
        <taxon>Rhabditina</taxon>
        <taxon>Rhabditomorpha</taxon>
        <taxon>Strongyloidea</taxon>
        <taxon>Strongylidae</taxon>
        <taxon>Cylicocyclus</taxon>
    </lineage>
</organism>
<evidence type="ECO:0000256" key="2">
    <source>
        <dbReference type="SAM" id="Phobius"/>
    </source>
</evidence>